<keyword evidence="1" id="KW-1133">Transmembrane helix</keyword>
<evidence type="ECO:0000313" key="3">
    <source>
        <dbReference type="Proteomes" id="UP000315395"/>
    </source>
</evidence>
<proteinExistence type="predicted"/>
<accession>A0A516GD47</accession>
<protein>
    <submittedName>
        <fullName evidence="2">Uncharacterized protein</fullName>
    </submittedName>
</protein>
<evidence type="ECO:0000313" key="2">
    <source>
        <dbReference type="EMBL" id="QDO89444.1"/>
    </source>
</evidence>
<keyword evidence="1" id="KW-0472">Membrane</keyword>
<gene>
    <name evidence="2" type="ORF">FNH13_14810</name>
</gene>
<sequence>MEERNVTPVIITSAVWLFVALGTLALRVRVASGRFAHKADTDVGEQAQRWMASPFIRWGDVFLSASSCIATWFVRGQGAVAVLLLLAGVAFAASAWLGWRTRARLGDEDAAEPHEAGDGPARRRSSAVPLGVSGMLLALASQAIRGAAGDDPNTATIVALMVTMIGGVTLLIAAAFAAFKAATEKAQRDYLENR</sequence>
<dbReference type="KEGG" id="orz:FNH13_14810"/>
<dbReference type="RefSeq" id="WP_143784130.1">
    <property type="nucleotide sequence ID" value="NZ_CP041616.1"/>
</dbReference>
<feature type="transmembrane region" description="Helical" evidence="1">
    <location>
        <begin position="6"/>
        <end position="28"/>
    </location>
</feature>
<reference evidence="2 3" key="1">
    <citation type="submission" date="2019-07" db="EMBL/GenBank/DDBJ databases">
        <title>complete genome sequencing of Ornithinimicrobium sp. H23M54.</title>
        <authorList>
            <person name="Bae J.-W."/>
            <person name="Lee S.-Y."/>
        </authorList>
    </citation>
    <scope>NUCLEOTIDE SEQUENCE [LARGE SCALE GENOMIC DNA]</scope>
    <source>
        <strain evidence="2 3">H23M54</strain>
    </source>
</reference>
<name>A0A516GD47_9MICO</name>
<dbReference type="EMBL" id="CP041616">
    <property type="protein sequence ID" value="QDO89444.1"/>
    <property type="molecule type" value="Genomic_DNA"/>
</dbReference>
<evidence type="ECO:0000256" key="1">
    <source>
        <dbReference type="SAM" id="Phobius"/>
    </source>
</evidence>
<feature type="transmembrane region" description="Helical" evidence="1">
    <location>
        <begin position="156"/>
        <end position="179"/>
    </location>
</feature>
<keyword evidence="1" id="KW-0812">Transmembrane</keyword>
<dbReference type="Proteomes" id="UP000315395">
    <property type="component" value="Chromosome"/>
</dbReference>
<dbReference type="AlphaFoldDB" id="A0A516GD47"/>
<keyword evidence="3" id="KW-1185">Reference proteome</keyword>
<organism evidence="2 3">
    <name type="scientific">Ornithinimicrobium ciconiae</name>
    <dbReference type="NCBI Taxonomy" id="2594265"/>
    <lineage>
        <taxon>Bacteria</taxon>
        <taxon>Bacillati</taxon>
        <taxon>Actinomycetota</taxon>
        <taxon>Actinomycetes</taxon>
        <taxon>Micrococcales</taxon>
        <taxon>Ornithinimicrobiaceae</taxon>
        <taxon>Ornithinimicrobium</taxon>
    </lineage>
</organism>
<feature type="transmembrane region" description="Helical" evidence="1">
    <location>
        <begin position="80"/>
        <end position="99"/>
    </location>
</feature>